<dbReference type="Proteomes" id="UP000298030">
    <property type="component" value="Unassembled WGS sequence"/>
</dbReference>
<keyword evidence="3" id="KW-0862">Zinc</keyword>
<evidence type="ECO:0000259" key="5">
    <source>
        <dbReference type="PROSITE" id="PS50865"/>
    </source>
</evidence>
<proteinExistence type="predicted"/>
<dbReference type="SUPFAM" id="SSF144232">
    <property type="entry name" value="HIT/MYND zinc finger-like"/>
    <property type="match status" value="1"/>
</dbReference>
<dbReference type="Gene3D" id="6.10.140.2220">
    <property type="match status" value="1"/>
</dbReference>
<dbReference type="PROSITE" id="PS50865">
    <property type="entry name" value="ZF_MYND_2"/>
    <property type="match status" value="1"/>
</dbReference>
<accession>A0A4Y7SDW4</accession>
<gene>
    <name evidence="6" type="ORF">FA13DRAFT_1743624</name>
</gene>
<evidence type="ECO:0000256" key="4">
    <source>
        <dbReference type="PROSITE-ProRule" id="PRU00134"/>
    </source>
</evidence>
<dbReference type="GO" id="GO:0008270">
    <property type="term" value="F:zinc ion binding"/>
    <property type="evidence" value="ECO:0007669"/>
    <property type="project" value="UniProtKB-KW"/>
</dbReference>
<evidence type="ECO:0000256" key="2">
    <source>
        <dbReference type="ARBA" id="ARBA00022771"/>
    </source>
</evidence>
<evidence type="ECO:0000313" key="7">
    <source>
        <dbReference type="Proteomes" id="UP000298030"/>
    </source>
</evidence>
<sequence length="675" mass="76879">MPDPRGNELMLLLSGAYQGSPAGLKALLIFLITNNDIDPISSPLDMLDPSKIPPRSTTGASFTSGAEYGLDVIQTRVYFGERVLERWSHVMQWMMYYLLQAPYSLNPALSVHFLTEVLTHVTVAEEKDVWQEELLYLPSTMDFLFFLLRQAGPKDGSYHYTPILPEGCSILWLLWKYTNDPYTVACVLTRLKAVTPRTRDRIISSLVFRARHIAEIACGKREGLQMSLKERDKILIAGRSLYLLVVCTHELLIDPALWKAFLKHDFLFEYASALSILCAKAHDYEMGLRRVAEISEEDSLAKLDTPQFPGDFWEVMADTIACLVKYLVMKRSPKPYSSIPSALRGGILHTALRCLLHLDPEAQVVTQLIEGGTACTLSFTTTRKGYHALTRGYQESSLSAASKNELDDLLDQVRRHSKAGKEVCKKIRECVERGERTYERTSKLMMEMCSNRKHNDRRSVGDAKSSYKVCMRCHGVAYCSELCQREDWAQFHSKECKPFAKWYKSSQKDGQWAYFDMRRDCVLYLENVANWNLYPLVDRGVAQSPKKVTAPTLSAGQIYHPDSSIAVFDFASSGGLVFKPKYSLDAYHNVCWRYINLEWDARVRRMCQDVEESNGCSCLAEGIFSHTQTSCLFVLVKLGWHADAKDGRRYRVEESVWRLGPRSVTGYIWDGCEED</sequence>
<dbReference type="InterPro" id="IPR002893">
    <property type="entry name" value="Znf_MYND"/>
</dbReference>
<evidence type="ECO:0000256" key="3">
    <source>
        <dbReference type="ARBA" id="ARBA00022833"/>
    </source>
</evidence>
<evidence type="ECO:0000256" key="1">
    <source>
        <dbReference type="ARBA" id="ARBA00022723"/>
    </source>
</evidence>
<reference evidence="6 7" key="1">
    <citation type="journal article" date="2019" name="Nat. Ecol. Evol.">
        <title>Megaphylogeny resolves global patterns of mushroom evolution.</title>
        <authorList>
            <person name="Varga T."/>
            <person name="Krizsan K."/>
            <person name="Foldi C."/>
            <person name="Dima B."/>
            <person name="Sanchez-Garcia M."/>
            <person name="Sanchez-Ramirez S."/>
            <person name="Szollosi G.J."/>
            <person name="Szarkandi J.G."/>
            <person name="Papp V."/>
            <person name="Albert L."/>
            <person name="Andreopoulos W."/>
            <person name="Angelini C."/>
            <person name="Antonin V."/>
            <person name="Barry K.W."/>
            <person name="Bougher N.L."/>
            <person name="Buchanan P."/>
            <person name="Buyck B."/>
            <person name="Bense V."/>
            <person name="Catcheside P."/>
            <person name="Chovatia M."/>
            <person name="Cooper J."/>
            <person name="Damon W."/>
            <person name="Desjardin D."/>
            <person name="Finy P."/>
            <person name="Geml J."/>
            <person name="Haridas S."/>
            <person name="Hughes K."/>
            <person name="Justo A."/>
            <person name="Karasinski D."/>
            <person name="Kautmanova I."/>
            <person name="Kiss B."/>
            <person name="Kocsube S."/>
            <person name="Kotiranta H."/>
            <person name="LaButti K.M."/>
            <person name="Lechner B.E."/>
            <person name="Liimatainen K."/>
            <person name="Lipzen A."/>
            <person name="Lukacs Z."/>
            <person name="Mihaltcheva S."/>
            <person name="Morgado L.N."/>
            <person name="Niskanen T."/>
            <person name="Noordeloos M.E."/>
            <person name="Ohm R.A."/>
            <person name="Ortiz-Santana B."/>
            <person name="Ovrebo C."/>
            <person name="Racz N."/>
            <person name="Riley R."/>
            <person name="Savchenko A."/>
            <person name="Shiryaev A."/>
            <person name="Soop K."/>
            <person name="Spirin V."/>
            <person name="Szebenyi C."/>
            <person name="Tomsovsky M."/>
            <person name="Tulloss R.E."/>
            <person name="Uehling J."/>
            <person name="Grigoriev I.V."/>
            <person name="Vagvolgyi C."/>
            <person name="Papp T."/>
            <person name="Martin F.M."/>
            <person name="Miettinen O."/>
            <person name="Hibbett D.S."/>
            <person name="Nagy L.G."/>
        </authorList>
    </citation>
    <scope>NUCLEOTIDE SEQUENCE [LARGE SCALE GENOMIC DNA]</scope>
    <source>
        <strain evidence="6 7">FP101781</strain>
    </source>
</reference>
<evidence type="ECO:0000313" key="6">
    <source>
        <dbReference type="EMBL" id="TEB19988.1"/>
    </source>
</evidence>
<dbReference type="AlphaFoldDB" id="A0A4Y7SDW4"/>
<dbReference type="Pfam" id="PF01753">
    <property type="entry name" value="zf-MYND"/>
    <property type="match status" value="1"/>
</dbReference>
<dbReference type="OrthoDB" id="3020649at2759"/>
<keyword evidence="7" id="KW-1185">Reference proteome</keyword>
<comment type="caution">
    <text evidence="6">The sequence shown here is derived from an EMBL/GenBank/DDBJ whole genome shotgun (WGS) entry which is preliminary data.</text>
</comment>
<protein>
    <recommendedName>
        <fullName evidence="5">MYND-type domain-containing protein</fullName>
    </recommendedName>
</protein>
<organism evidence="6 7">
    <name type="scientific">Coprinellus micaceus</name>
    <name type="common">Glistening ink-cap mushroom</name>
    <name type="synonym">Coprinus micaceus</name>
    <dbReference type="NCBI Taxonomy" id="71717"/>
    <lineage>
        <taxon>Eukaryota</taxon>
        <taxon>Fungi</taxon>
        <taxon>Dikarya</taxon>
        <taxon>Basidiomycota</taxon>
        <taxon>Agaricomycotina</taxon>
        <taxon>Agaricomycetes</taxon>
        <taxon>Agaricomycetidae</taxon>
        <taxon>Agaricales</taxon>
        <taxon>Agaricineae</taxon>
        <taxon>Psathyrellaceae</taxon>
        <taxon>Coprinellus</taxon>
    </lineage>
</organism>
<name>A0A4Y7SDW4_COPMI</name>
<keyword evidence="2 4" id="KW-0863">Zinc-finger</keyword>
<feature type="domain" description="MYND-type" evidence="5">
    <location>
        <begin position="446"/>
        <end position="496"/>
    </location>
</feature>
<dbReference type="EMBL" id="QPFP01000160">
    <property type="protein sequence ID" value="TEB19988.1"/>
    <property type="molecule type" value="Genomic_DNA"/>
</dbReference>
<keyword evidence="1" id="KW-0479">Metal-binding</keyword>